<dbReference type="SMART" id="SM00858">
    <property type="entry name" value="SAF"/>
    <property type="match status" value="1"/>
</dbReference>
<protein>
    <recommendedName>
        <fullName evidence="3">Flagella basal body P-ring formation protein FlgA</fullName>
    </recommendedName>
</protein>
<evidence type="ECO:0000256" key="1">
    <source>
        <dbReference type="ARBA" id="ARBA00004418"/>
    </source>
</evidence>
<evidence type="ECO:0000256" key="3">
    <source>
        <dbReference type="ARBA" id="ARBA00014754"/>
    </source>
</evidence>
<comment type="caution">
    <text evidence="8">The sequence shown here is derived from an EMBL/GenBank/DDBJ whole genome shotgun (WGS) entry which is preliminary data.</text>
</comment>
<feature type="domain" description="SAF" evidence="7">
    <location>
        <begin position="140"/>
        <end position="202"/>
    </location>
</feature>
<keyword evidence="5" id="KW-0574">Periplasm</keyword>
<dbReference type="Gene3D" id="3.90.1210.10">
    <property type="entry name" value="Antifreeze-like/N-acetylneuraminic acid synthase C-terminal domain"/>
    <property type="match status" value="1"/>
</dbReference>
<dbReference type="CDD" id="cd11614">
    <property type="entry name" value="SAF_CpaB_FlgA_like"/>
    <property type="match status" value="1"/>
</dbReference>
<dbReference type="InterPro" id="IPR013974">
    <property type="entry name" value="SAF"/>
</dbReference>
<keyword evidence="8" id="KW-0282">Flagellum</keyword>
<dbReference type="PANTHER" id="PTHR36307:SF1">
    <property type="entry name" value="FLAGELLA BASAL BODY P-RING FORMATION PROTEIN FLGA"/>
    <property type="match status" value="1"/>
</dbReference>
<dbReference type="Proteomes" id="UP000256763">
    <property type="component" value="Unassembled WGS sequence"/>
</dbReference>
<keyword evidence="8" id="KW-0966">Cell projection</keyword>
<evidence type="ECO:0000256" key="2">
    <source>
        <dbReference type="ARBA" id="ARBA00010474"/>
    </source>
</evidence>
<accession>A0A3E0X1L4</accession>
<evidence type="ECO:0000256" key="6">
    <source>
        <dbReference type="ARBA" id="ARBA00025643"/>
    </source>
</evidence>
<evidence type="ECO:0000313" key="8">
    <source>
        <dbReference type="EMBL" id="RFA38319.1"/>
    </source>
</evidence>
<dbReference type="GO" id="GO:0044780">
    <property type="term" value="P:bacterial-type flagellum assembly"/>
    <property type="evidence" value="ECO:0007669"/>
    <property type="project" value="InterPro"/>
</dbReference>
<comment type="subcellular location">
    <subcellularLocation>
        <location evidence="1">Periplasm</location>
    </subcellularLocation>
</comment>
<dbReference type="NCBIfam" id="TIGR03170">
    <property type="entry name" value="flgA_cterm"/>
    <property type="match status" value="1"/>
</dbReference>
<keyword evidence="8" id="KW-0969">Cilium</keyword>
<keyword evidence="9" id="KW-1185">Reference proteome</keyword>
<sequence length="265" mass="29327">MKTRSKWHCRGGTFPVLTVAKLKSGNSVSARSLLIGIALVTSFLSFGVQAEVEAQVERALDRYLKSAVGQEAARRGWESFTLEQQLRLPANVDRFAACRRSLEVTPQRVQEAFAERQRFEVTCVEPQWRFYVATQVSVVMPAVQARTIIDRGQVLSMDDVALEPTNISRLRQGFYHRLEEVTGQAASRRIRAGQPLTPALIEEPPAVRRGQRVRIVATHHGIEASTLGEALGEGRVGDVIRVKNISSEQTIHAKIVGPGVVTSTF</sequence>
<reference evidence="9" key="1">
    <citation type="submission" date="2017-05" db="EMBL/GenBank/DDBJ databases">
        <authorList>
            <person name="Sharma S."/>
            <person name="Sidhu C."/>
            <person name="Pinnaka A.K."/>
        </authorList>
    </citation>
    <scope>NUCLEOTIDE SEQUENCE [LARGE SCALE GENOMIC DNA]</scope>
    <source>
        <strain evidence="9">AK93</strain>
    </source>
</reference>
<keyword evidence="4" id="KW-0732">Signal</keyword>
<dbReference type="PANTHER" id="PTHR36307">
    <property type="entry name" value="FLAGELLA BASAL BODY P-RING FORMATION PROTEIN FLGA"/>
    <property type="match status" value="1"/>
</dbReference>
<dbReference type="EMBL" id="NFZW01000004">
    <property type="protein sequence ID" value="RFA38319.1"/>
    <property type="molecule type" value="Genomic_DNA"/>
</dbReference>
<dbReference type="OrthoDB" id="6539695at2"/>
<dbReference type="AlphaFoldDB" id="A0A3E0X1L4"/>
<comment type="similarity">
    <text evidence="2">Belongs to the FlgA family.</text>
</comment>
<dbReference type="InterPro" id="IPR039246">
    <property type="entry name" value="Flagellar_FlgA"/>
</dbReference>
<evidence type="ECO:0000256" key="4">
    <source>
        <dbReference type="ARBA" id="ARBA00022729"/>
    </source>
</evidence>
<dbReference type="Pfam" id="PF13144">
    <property type="entry name" value="ChapFlgA"/>
    <property type="match status" value="1"/>
</dbReference>
<dbReference type="InterPro" id="IPR017585">
    <property type="entry name" value="SAF_FlgA"/>
</dbReference>
<evidence type="ECO:0000256" key="5">
    <source>
        <dbReference type="ARBA" id="ARBA00022764"/>
    </source>
</evidence>
<evidence type="ECO:0000313" key="9">
    <source>
        <dbReference type="Proteomes" id="UP000256763"/>
    </source>
</evidence>
<proteinExistence type="inferred from homology"/>
<evidence type="ECO:0000259" key="7">
    <source>
        <dbReference type="SMART" id="SM00858"/>
    </source>
</evidence>
<name>A0A3E0X1L4_9GAMM</name>
<dbReference type="GO" id="GO:0042597">
    <property type="term" value="C:periplasmic space"/>
    <property type="evidence" value="ECO:0007669"/>
    <property type="project" value="UniProtKB-SubCell"/>
</dbReference>
<gene>
    <name evidence="8" type="ORF">CAL65_05705</name>
</gene>
<dbReference type="Gene3D" id="2.30.30.760">
    <property type="match status" value="1"/>
</dbReference>
<organism evidence="8 9">
    <name type="scientific">Alkalilimnicola ehrlichii</name>
    <dbReference type="NCBI Taxonomy" id="351052"/>
    <lineage>
        <taxon>Bacteria</taxon>
        <taxon>Pseudomonadati</taxon>
        <taxon>Pseudomonadota</taxon>
        <taxon>Gammaproteobacteria</taxon>
        <taxon>Chromatiales</taxon>
        <taxon>Ectothiorhodospiraceae</taxon>
        <taxon>Alkalilimnicola</taxon>
    </lineage>
</organism>
<comment type="function">
    <text evidence="6">Involved in the assembly process of the P-ring formation. It may associate with FlgF on the rod constituting a structure essential for the P-ring assembly or may act as a modulator protein for the P-ring assembly.</text>
</comment>